<dbReference type="InterPro" id="IPR031571">
    <property type="entry name" value="RcpC_dom"/>
</dbReference>
<dbReference type="NCBIfam" id="TIGR03177">
    <property type="entry name" value="pilus_cpaB"/>
    <property type="match status" value="1"/>
</dbReference>
<keyword evidence="1" id="KW-0812">Transmembrane</keyword>
<dbReference type="RefSeq" id="WP_002564264.1">
    <property type="nucleotide sequence ID" value="NZ_CALJSN010000009.1"/>
</dbReference>
<comment type="caution">
    <text evidence="3">The sequence shown here is derived from an EMBL/GenBank/DDBJ whole genome shotgun (WGS) entry which is preliminary data.</text>
</comment>
<organism evidence="3 4">
    <name type="scientific">Atopobium minutum</name>
    <dbReference type="NCBI Taxonomy" id="1381"/>
    <lineage>
        <taxon>Bacteria</taxon>
        <taxon>Bacillati</taxon>
        <taxon>Actinomycetota</taxon>
        <taxon>Coriobacteriia</taxon>
        <taxon>Coriobacteriales</taxon>
        <taxon>Atopobiaceae</taxon>
        <taxon>Atopobium</taxon>
    </lineage>
</organism>
<dbReference type="CDD" id="cd11614">
    <property type="entry name" value="SAF_CpaB_FlgA_like"/>
    <property type="match status" value="1"/>
</dbReference>
<feature type="transmembrane region" description="Helical" evidence="1">
    <location>
        <begin position="12"/>
        <end position="32"/>
    </location>
</feature>
<proteinExistence type="predicted"/>
<accession>A0AB38A741</accession>
<dbReference type="Proteomes" id="UP000183687">
    <property type="component" value="Unassembled WGS sequence"/>
</dbReference>
<name>A0AB38A741_9ACTN</name>
<dbReference type="EMBL" id="FNSH01000001">
    <property type="protein sequence ID" value="SEB80383.1"/>
    <property type="molecule type" value="Genomic_DNA"/>
</dbReference>
<dbReference type="AlphaFoldDB" id="A0AB38A741"/>
<reference evidence="3 4" key="1">
    <citation type="submission" date="2016-10" db="EMBL/GenBank/DDBJ databases">
        <authorList>
            <person name="Varghese N."/>
            <person name="Submissions S."/>
        </authorList>
    </citation>
    <scope>NUCLEOTIDE SEQUENCE [LARGE SCALE GENOMIC DNA]</scope>
    <source>
        <strain evidence="3 4">DSM 20586</strain>
    </source>
</reference>
<keyword evidence="1" id="KW-0472">Membrane</keyword>
<feature type="domain" description="SAF" evidence="2">
    <location>
        <begin position="48"/>
        <end position="110"/>
    </location>
</feature>
<dbReference type="InterPro" id="IPR017592">
    <property type="entry name" value="Pilus_assmbl_Flp-typ_CpaB"/>
</dbReference>
<gene>
    <name evidence="3" type="ORF">SAMN04489746_1092</name>
</gene>
<dbReference type="InterPro" id="IPR013974">
    <property type="entry name" value="SAF"/>
</dbReference>
<dbReference type="Pfam" id="PF08666">
    <property type="entry name" value="SAF"/>
    <property type="match status" value="1"/>
</dbReference>
<evidence type="ECO:0000313" key="3">
    <source>
        <dbReference type="EMBL" id="SEB80383.1"/>
    </source>
</evidence>
<protein>
    <submittedName>
        <fullName evidence="3">Pilus assembly protein CpaB</fullName>
    </submittedName>
</protein>
<evidence type="ECO:0000313" key="4">
    <source>
        <dbReference type="Proteomes" id="UP000183687"/>
    </source>
</evidence>
<dbReference type="SMART" id="SM00858">
    <property type="entry name" value="SAF"/>
    <property type="match status" value="1"/>
</dbReference>
<dbReference type="Pfam" id="PF16976">
    <property type="entry name" value="RcpC"/>
    <property type="match status" value="1"/>
</dbReference>
<sequence>MAGLPVDKKKQLRTIAVVSAVLIIVLAAYLLVVPRIIQKGGQENESIRKVVVVKNSIPAFAQIISDMLEEKEVPATEQNANAVKSIDEVTGSYTLVSMVSGEPILKNHISKPDQNGMSSGLGTKLAQGMRAMTLKVDDVSGIAGLLRVGNRVDILFAMNADKSATSGSVNHEVKNDTTAVYLVQNVPILALNKNLTSENKTSEGDSSAASSSNISSYSLVTMQLTTEQAQQITAAMASGGKLYLALRPQDDGDATVQTAPISTSDIILK</sequence>
<evidence type="ECO:0000259" key="2">
    <source>
        <dbReference type="SMART" id="SM00858"/>
    </source>
</evidence>
<evidence type="ECO:0000256" key="1">
    <source>
        <dbReference type="SAM" id="Phobius"/>
    </source>
</evidence>
<keyword evidence="1" id="KW-1133">Transmembrane helix</keyword>